<gene>
    <name evidence="1" type="ORF">B0I18_105189</name>
</gene>
<keyword evidence="2" id="KW-1185">Reference proteome</keyword>
<accession>A0A2P8D306</accession>
<name>A0A2P8D306_9BACT</name>
<dbReference type="OrthoDB" id="2617173at2"/>
<dbReference type="EMBL" id="PYGD01000005">
    <property type="protein sequence ID" value="PSK91604.1"/>
    <property type="molecule type" value="Genomic_DNA"/>
</dbReference>
<evidence type="ECO:0000313" key="2">
    <source>
        <dbReference type="Proteomes" id="UP000240572"/>
    </source>
</evidence>
<sequence>MTLPHEINNLAAYLNAVRIRPGMYLGTNQISKLYDHLQGYRMACMLHQLSPEADDKFFDEFDAFVYGYYEVAPYGNWKDIILEQSSGNEQQALVQFFELFDLFLKNTQRKPTKKIVLDFFDQVLQGTELKSRLGNSFDNIRQETINLVKEHLMSNRKSDYDDVLEQLELRAETIPELGIILAHITDGYQTG</sequence>
<dbReference type="AlphaFoldDB" id="A0A2P8D306"/>
<reference evidence="1 2" key="1">
    <citation type="submission" date="2018-03" db="EMBL/GenBank/DDBJ databases">
        <title>Genomic Encyclopedia of Type Strains, Phase III (KMG-III): the genomes of soil and plant-associated and newly described type strains.</title>
        <authorList>
            <person name="Whitman W."/>
        </authorList>
    </citation>
    <scope>NUCLEOTIDE SEQUENCE [LARGE SCALE GENOMIC DNA]</scope>
    <source>
        <strain evidence="1 2">CGMCC 1.12700</strain>
    </source>
</reference>
<comment type="caution">
    <text evidence="1">The sequence shown here is derived from an EMBL/GenBank/DDBJ whole genome shotgun (WGS) entry which is preliminary data.</text>
</comment>
<protein>
    <submittedName>
        <fullName evidence="1">Uncharacterized protein</fullName>
    </submittedName>
</protein>
<organism evidence="1 2">
    <name type="scientific">Taibaiella chishuiensis</name>
    <dbReference type="NCBI Taxonomy" id="1434707"/>
    <lineage>
        <taxon>Bacteria</taxon>
        <taxon>Pseudomonadati</taxon>
        <taxon>Bacteroidota</taxon>
        <taxon>Chitinophagia</taxon>
        <taxon>Chitinophagales</taxon>
        <taxon>Chitinophagaceae</taxon>
        <taxon>Taibaiella</taxon>
    </lineage>
</organism>
<dbReference type="Proteomes" id="UP000240572">
    <property type="component" value="Unassembled WGS sequence"/>
</dbReference>
<proteinExistence type="predicted"/>
<dbReference type="RefSeq" id="WP_146146754.1">
    <property type="nucleotide sequence ID" value="NZ_PYGD01000005.1"/>
</dbReference>
<evidence type="ECO:0000313" key="1">
    <source>
        <dbReference type="EMBL" id="PSK91604.1"/>
    </source>
</evidence>